<protein>
    <submittedName>
        <fullName evidence="1">Uncharacterized protein</fullName>
    </submittedName>
</protein>
<evidence type="ECO:0000313" key="2">
    <source>
        <dbReference type="Proteomes" id="UP000002357"/>
    </source>
</evidence>
<sequence length="163" mass="17283">MTMSGTDPFKLSHLDVENLRAFRQNTESGVQWFINEIKTLINSPADPAGGQDPIDGMAILGGDGGPAGKPVLNPLQLGRLGAPKEGDKVSAGRLPEVHKGAAGELARIEIQQQILFDRISLNLQATIAEMESAQDSSLAEVEAGKFLDAWASVDRGLVPPKSV</sequence>
<keyword evidence="2" id="KW-1185">Reference proteome</keyword>
<evidence type="ECO:0000313" key="1">
    <source>
        <dbReference type="EMBL" id="EFG03550.2"/>
    </source>
</evidence>
<dbReference type="NCBIfam" id="NF033533">
    <property type="entry name" value="lone7_assoc_B"/>
    <property type="match status" value="1"/>
</dbReference>
<accession>B5GVQ9</accession>
<dbReference type="InterPro" id="IPR049801">
    <property type="entry name" value="T7SS_assoc-like"/>
</dbReference>
<organism evidence="1 2">
    <name type="scientific">Streptomyces clavuligerus</name>
    <dbReference type="NCBI Taxonomy" id="1901"/>
    <lineage>
        <taxon>Bacteria</taxon>
        <taxon>Bacillati</taxon>
        <taxon>Actinomycetota</taxon>
        <taxon>Actinomycetes</taxon>
        <taxon>Kitasatosporales</taxon>
        <taxon>Streptomycetaceae</taxon>
        <taxon>Streptomyces</taxon>
    </lineage>
</organism>
<geneLocation type="plasmid" evidence="1 2">
    <name>pSCL4</name>
</geneLocation>
<reference evidence="1 2" key="1">
    <citation type="journal article" date="2010" name="Genome Biol. Evol.">
        <title>The sequence of a 1.8-mb bacterial linear plasmid reveals a rich evolutionary reservoir of secondary metabolic pathways.</title>
        <authorList>
            <person name="Medema M.H."/>
            <person name="Trefzer A."/>
            <person name="Kovalchuk A."/>
            <person name="van den Berg M."/>
            <person name="Mueller U."/>
            <person name="Heijne W."/>
            <person name="Wu L."/>
            <person name="Alam M.T."/>
            <person name="Ronning C.M."/>
            <person name="Nierman W.C."/>
            <person name="Bovenberg R.A.L."/>
            <person name="Breitling R."/>
            <person name="Takano E."/>
        </authorList>
    </citation>
    <scope>NUCLEOTIDE SEQUENCE [LARGE SCALE GENOMIC DNA]</scope>
    <source>
        <strain evidence="2">ATCC 27064 / DSM 738 / JCM 4710 / NBRC 13307 / NCIMB 12785 / NRRL 3585 / VKM Ac-602</strain>
        <plasmid evidence="1">pSCL4</plasmid>
    </source>
</reference>
<proteinExistence type="predicted"/>
<gene>
    <name evidence="1" type="ORF">SCLAV_p0055</name>
</gene>
<dbReference type="AlphaFoldDB" id="B5GVQ9"/>
<name>B5GVQ9_STRCL</name>
<dbReference type="EMBL" id="CM000914">
    <property type="protein sequence ID" value="EFG03550.2"/>
    <property type="molecule type" value="Genomic_DNA"/>
</dbReference>
<keyword evidence="1" id="KW-0614">Plasmid</keyword>
<dbReference type="Proteomes" id="UP000002357">
    <property type="component" value="Plasmid pSCL4"/>
</dbReference>